<feature type="region of interest" description="Disordered" evidence="1">
    <location>
        <begin position="49"/>
        <end position="81"/>
    </location>
</feature>
<dbReference type="WBParaSite" id="TCNE_0001948401-mRNA-1">
    <property type="protein sequence ID" value="TCNE_0001948401-mRNA-1"/>
    <property type="gene ID" value="TCNE_0001948401"/>
</dbReference>
<name>A0A183VFG0_TOXCA</name>
<reference evidence="2 3" key="2">
    <citation type="submission" date="2018-11" db="EMBL/GenBank/DDBJ databases">
        <authorList>
            <consortium name="Pathogen Informatics"/>
        </authorList>
    </citation>
    <scope>NUCLEOTIDE SEQUENCE [LARGE SCALE GENOMIC DNA]</scope>
</reference>
<proteinExistence type="predicted"/>
<reference evidence="4" key="1">
    <citation type="submission" date="2016-06" db="UniProtKB">
        <authorList>
            <consortium name="WormBaseParasite"/>
        </authorList>
    </citation>
    <scope>IDENTIFICATION</scope>
</reference>
<sequence length="94" mass="10108">MSHEFQPNHCATKVVRSVNYAWEPELASGCAVHLGFQKVTFDDLSLRDEPCQNRKSSHGNGGPSADVDAGPETNTGDVESAVGIGSVKIRRRLA</sequence>
<dbReference type="EMBL" id="UYWY01026975">
    <property type="protein sequence ID" value="VDM50801.1"/>
    <property type="molecule type" value="Genomic_DNA"/>
</dbReference>
<evidence type="ECO:0000313" key="4">
    <source>
        <dbReference type="WBParaSite" id="TCNE_0001948401-mRNA-1"/>
    </source>
</evidence>
<dbReference type="Proteomes" id="UP000050794">
    <property type="component" value="Unassembled WGS sequence"/>
</dbReference>
<evidence type="ECO:0000313" key="3">
    <source>
        <dbReference type="Proteomes" id="UP000050794"/>
    </source>
</evidence>
<organism evidence="3 4">
    <name type="scientific">Toxocara canis</name>
    <name type="common">Canine roundworm</name>
    <dbReference type="NCBI Taxonomy" id="6265"/>
    <lineage>
        <taxon>Eukaryota</taxon>
        <taxon>Metazoa</taxon>
        <taxon>Ecdysozoa</taxon>
        <taxon>Nematoda</taxon>
        <taxon>Chromadorea</taxon>
        <taxon>Rhabditida</taxon>
        <taxon>Spirurina</taxon>
        <taxon>Ascaridomorpha</taxon>
        <taxon>Ascaridoidea</taxon>
        <taxon>Toxocaridae</taxon>
        <taxon>Toxocara</taxon>
    </lineage>
</organism>
<accession>A0A183VFG0</accession>
<dbReference type="AlphaFoldDB" id="A0A183VFG0"/>
<keyword evidence="3" id="KW-1185">Reference proteome</keyword>
<protein>
    <submittedName>
        <fullName evidence="2 4">Uncharacterized protein</fullName>
    </submittedName>
</protein>
<evidence type="ECO:0000256" key="1">
    <source>
        <dbReference type="SAM" id="MobiDB-lite"/>
    </source>
</evidence>
<gene>
    <name evidence="2" type="ORF">TCNE_LOCUS19480</name>
</gene>
<evidence type="ECO:0000313" key="2">
    <source>
        <dbReference type="EMBL" id="VDM50801.1"/>
    </source>
</evidence>